<evidence type="ECO:0000313" key="3">
    <source>
        <dbReference type="Proteomes" id="UP000548423"/>
    </source>
</evidence>
<dbReference type="AlphaFoldDB" id="A0A852TFN1"/>
<organism evidence="2 3">
    <name type="scientific">Neobacillus niacini</name>
    <dbReference type="NCBI Taxonomy" id="86668"/>
    <lineage>
        <taxon>Bacteria</taxon>
        <taxon>Bacillati</taxon>
        <taxon>Bacillota</taxon>
        <taxon>Bacilli</taxon>
        <taxon>Bacillales</taxon>
        <taxon>Bacillaceae</taxon>
        <taxon>Neobacillus</taxon>
    </lineage>
</organism>
<gene>
    <name evidence="2" type="ORF">F4694_002883</name>
</gene>
<proteinExistence type="predicted"/>
<evidence type="ECO:0000313" key="2">
    <source>
        <dbReference type="EMBL" id="NYE06108.1"/>
    </source>
</evidence>
<name>A0A852TFN1_9BACI</name>
<feature type="region of interest" description="Disordered" evidence="1">
    <location>
        <begin position="45"/>
        <end position="67"/>
    </location>
</feature>
<sequence>MKNDPNSVKNIVEANLEINKELEDGEVQEPIQSKSETERANIELQNQFNNDSNKDIRTSPAAISTPQ</sequence>
<protein>
    <submittedName>
        <fullName evidence="2">Uncharacterized protein</fullName>
    </submittedName>
</protein>
<accession>A0A852TFN1</accession>
<reference evidence="3" key="1">
    <citation type="submission" date="2020-07" db="EMBL/GenBank/DDBJ databases">
        <authorList>
            <person name="Partida-Martinez L."/>
            <person name="Huntemann M."/>
            <person name="Clum A."/>
            <person name="Wang J."/>
            <person name="Palaniappan K."/>
            <person name="Ritter S."/>
            <person name="Chen I.-M."/>
            <person name="Stamatis D."/>
            <person name="Reddy T."/>
            <person name="O'Malley R."/>
            <person name="Daum C."/>
            <person name="Shapiro N."/>
            <person name="Ivanova N."/>
            <person name="Kyrpides N."/>
            <person name="Woyke T."/>
        </authorList>
    </citation>
    <scope>NUCLEOTIDE SEQUENCE [LARGE SCALE GENOMIC DNA]</scope>
    <source>
        <strain evidence="3">AT2.8</strain>
    </source>
</reference>
<dbReference type="EMBL" id="JACCBX010000005">
    <property type="protein sequence ID" value="NYE06108.1"/>
    <property type="molecule type" value="Genomic_DNA"/>
</dbReference>
<reference evidence="3" key="2">
    <citation type="submission" date="2020-08" db="EMBL/GenBank/DDBJ databases">
        <title>The Agave Microbiome: Exploring the role of microbial communities in plant adaptations to desert environments.</title>
        <authorList>
            <person name="Partida-Martinez L.P."/>
        </authorList>
    </citation>
    <scope>NUCLEOTIDE SEQUENCE [LARGE SCALE GENOMIC DNA]</scope>
    <source>
        <strain evidence="3">AT2.8</strain>
    </source>
</reference>
<dbReference type="Proteomes" id="UP000548423">
    <property type="component" value="Unassembled WGS sequence"/>
</dbReference>
<evidence type="ECO:0000256" key="1">
    <source>
        <dbReference type="SAM" id="MobiDB-lite"/>
    </source>
</evidence>
<comment type="caution">
    <text evidence="2">The sequence shown here is derived from an EMBL/GenBank/DDBJ whole genome shotgun (WGS) entry which is preliminary data.</text>
</comment>